<gene>
    <name evidence="1" type="ORF">ABQM86_15855</name>
</gene>
<dbReference type="RefSeq" id="WP_369744883.1">
    <property type="nucleotide sequence ID" value="NZ_CP165735.1"/>
</dbReference>
<dbReference type="EMBL" id="CP165735">
    <property type="protein sequence ID" value="XDV70423.1"/>
    <property type="molecule type" value="Genomic_DNA"/>
</dbReference>
<sequence>MSEFEDKCSWVHSNLDAVRGGLRRFLEDNHQDATRLSDIASTFRAAGGSGDVGQVTVSNGLLVLATVPMSLSGVALLSYLSTATEADVKALATMPGWQQTLQGLDPSKIGTWWAGMNTGAHPAANESGFTQVQELLLAAAPAMFGALDGMPALARVRANQLNAPSLLRAAEKDLETAKKLSGIGQAHHDPNRTKMLQNEVAYLKQVEAGDVRLYLYDRDQSRIVQMIGTPGPDTRHVITYVPGTFTGMNIFYEGGVQQVSKYLNDNLSGTVAFVYKDGRFPGEADTAGGPNLGRIGEANDEKLARTSGQQLAGFETGMRTDPYLNGAEQTAIGHSWGLANVTSSEVAGARYDKVVSLAGAGMLPDWKPQPTTEYSNLYYYDLLVHGQGIPNPITNKGVVWDGNNPIHRDEFEQHYYRGPDDDKINGAINTLEEGNILMENHNLIASNSKDNRRVLDEVSEVLKR</sequence>
<evidence type="ECO:0000313" key="1">
    <source>
        <dbReference type="EMBL" id="XDV70423.1"/>
    </source>
</evidence>
<dbReference type="AlphaFoldDB" id="A0AB39YKG5"/>
<protein>
    <submittedName>
        <fullName evidence="1">Uncharacterized protein</fullName>
    </submittedName>
</protein>
<organism evidence="1">
    <name type="scientific">Paenarthrobacter sp. AMU7</name>
    <dbReference type="NCBI Taxonomy" id="3162492"/>
    <lineage>
        <taxon>Bacteria</taxon>
        <taxon>Bacillati</taxon>
        <taxon>Actinomycetota</taxon>
        <taxon>Actinomycetes</taxon>
        <taxon>Micrococcales</taxon>
        <taxon>Micrococcaceae</taxon>
        <taxon>Paenarthrobacter</taxon>
    </lineage>
</organism>
<name>A0AB39YKG5_9MICC</name>
<proteinExistence type="predicted"/>
<accession>A0AB39YKG5</accession>
<reference evidence="1" key="1">
    <citation type="submission" date="2024-07" db="EMBL/GenBank/DDBJ databases">
        <authorList>
            <person name="Li J."/>
            <person name="Wei H."/>
            <person name="Ma J."/>
        </authorList>
    </citation>
    <scope>NUCLEOTIDE SEQUENCE</scope>
    <source>
        <strain evidence="1">AMU7</strain>
    </source>
</reference>